<evidence type="ECO:0000313" key="2">
    <source>
        <dbReference type="EMBL" id="TLS40571.1"/>
    </source>
</evidence>
<feature type="region of interest" description="Disordered" evidence="1">
    <location>
        <begin position="1"/>
        <end position="95"/>
    </location>
</feature>
<dbReference type="Proteomes" id="UP000305906">
    <property type="component" value="Unassembled WGS sequence"/>
</dbReference>
<name>A0A5R9FBU0_9ACTN</name>
<evidence type="ECO:0000313" key="3">
    <source>
        <dbReference type="Proteomes" id="UP000305906"/>
    </source>
</evidence>
<feature type="compositionally biased region" description="Basic and acidic residues" evidence="1">
    <location>
        <begin position="1"/>
        <end position="10"/>
    </location>
</feature>
<accession>A0A5R9FBU0</accession>
<sequence>MGAKSRERLRGPCRAGRSGAAEPFARRRTLRFSPPPPLPVPSLGAAPPDPRSALRPRPRTPDGLGGSGWEGLRPRRRAPPWGTDRSKIISAGQLR</sequence>
<protein>
    <submittedName>
        <fullName evidence="2">Uncharacterized protein</fullName>
    </submittedName>
</protein>
<gene>
    <name evidence="2" type="ORF">FE633_40685</name>
</gene>
<organism evidence="2 3">
    <name type="scientific">Streptomyces montanus</name>
    <dbReference type="NCBI Taxonomy" id="2580423"/>
    <lineage>
        <taxon>Bacteria</taxon>
        <taxon>Bacillati</taxon>
        <taxon>Actinomycetota</taxon>
        <taxon>Actinomycetes</taxon>
        <taxon>Kitasatosporales</taxon>
        <taxon>Streptomycetaceae</taxon>
        <taxon>Streptomyces</taxon>
    </lineage>
</organism>
<reference evidence="2 3" key="1">
    <citation type="submission" date="2019-05" db="EMBL/GenBank/DDBJ databases">
        <title>Streptomyces sp. NEAU-C151, a novel actinomycete isolated from soil.</title>
        <authorList>
            <person name="Han L."/>
            <person name="Jiang H."/>
        </authorList>
    </citation>
    <scope>NUCLEOTIDE SEQUENCE [LARGE SCALE GENOMIC DNA]</scope>
    <source>
        <strain evidence="2 3">NEAU-C151</strain>
    </source>
</reference>
<comment type="caution">
    <text evidence="2">The sequence shown here is derived from an EMBL/GenBank/DDBJ whole genome shotgun (WGS) entry which is preliminary data.</text>
</comment>
<proteinExistence type="predicted"/>
<keyword evidence="3" id="KW-1185">Reference proteome</keyword>
<dbReference type="AlphaFoldDB" id="A0A5R9FBU0"/>
<dbReference type="EMBL" id="VBZC01000074">
    <property type="protein sequence ID" value="TLS40571.1"/>
    <property type="molecule type" value="Genomic_DNA"/>
</dbReference>
<evidence type="ECO:0000256" key="1">
    <source>
        <dbReference type="SAM" id="MobiDB-lite"/>
    </source>
</evidence>